<dbReference type="EMBL" id="CM042015">
    <property type="protein sequence ID" value="KAI3709305.1"/>
    <property type="molecule type" value="Genomic_DNA"/>
</dbReference>
<sequence>MYGGGVLKGMGVIVCWNGDEGTGVWGIKGGASGLVLGDDGVVGNVSIGVGPNGNIERMGLVGSSYRLVLTSRVTLVVLGLTCDHNHKRNGSVSRSPGGGPGKTLRCQSQISGGVLSVYNMSLEYDHRPLTGCPPGAFIHPSLSSYGRQDLCCGRRRPSRPLIVRSLSFATRYWLRPAGWGAHDPCQVRAPRVSRGMWRQVQFTLVVPANTSLVSWSEILHGRSRQGDFSVGWKGLPGEELPAVGEFGILTGI</sequence>
<reference evidence="2" key="1">
    <citation type="journal article" date="2022" name="Mol. Ecol. Resour.">
        <title>The genomes of chicory, endive, great burdock and yacon provide insights into Asteraceae palaeo-polyploidization history and plant inulin production.</title>
        <authorList>
            <person name="Fan W."/>
            <person name="Wang S."/>
            <person name="Wang H."/>
            <person name="Wang A."/>
            <person name="Jiang F."/>
            <person name="Liu H."/>
            <person name="Zhao H."/>
            <person name="Xu D."/>
            <person name="Zhang Y."/>
        </authorList>
    </citation>
    <scope>NUCLEOTIDE SEQUENCE [LARGE SCALE GENOMIC DNA]</scope>
    <source>
        <strain evidence="2">cv. Punajuju</strain>
    </source>
</reference>
<name>A0ACB9AI36_CICIN</name>
<proteinExistence type="predicted"/>
<comment type="caution">
    <text evidence="1">The sequence shown here is derived from an EMBL/GenBank/DDBJ whole genome shotgun (WGS) entry which is preliminary data.</text>
</comment>
<reference evidence="1 2" key="2">
    <citation type="journal article" date="2022" name="Mol. Ecol. Resour.">
        <title>The genomes of chicory, endive, great burdock and yacon provide insights into Asteraceae paleo-polyploidization history and plant inulin production.</title>
        <authorList>
            <person name="Fan W."/>
            <person name="Wang S."/>
            <person name="Wang H."/>
            <person name="Wang A."/>
            <person name="Jiang F."/>
            <person name="Liu H."/>
            <person name="Zhao H."/>
            <person name="Xu D."/>
            <person name="Zhang Y."/>
        </authorList>
    </citation>
    <scope>NUCLEOTIDE SEQUENCE [LARGE SCALE GENOMIC DNA]</scope>
    <source>
        <strain evidence="2">cv. Punajuju</strain>
        <tissue evidence="1">Leaves</tissue>
    </source>
</reference>
<protein>
    <submittedName>
        <fullName evidence="1">Uncharacterized protein</fullName>
    </submittedName>
</protein>
<dbReference type="Proteomes" id="UP001055811">
    <property type="component" value="Linkage Group LG07"/>
</dbReference>
<keyword evidence="2" id="KW-1185">Reference proteome</keyword>
<organism evidence="1 2">
    <name type="scientific">Cichorium intybus</name>
    <name type="common">Chicory</name>
    <dbReference type="NCBI Taxonomy" id="13427"/>
    <lineage>
        <taxon>Eukaryota</taxon>
        <taxon>Viridiplantae</taxon>
        <taxon>Streptophyta</taxon>
        <taxon>Embryophyta</taxon>
        <taxon>Tracheophyta</taxon>
        <taxon>Spermatophyta</taxon>
        <taxon>Magnoliopsida</taxon>
        <taxon>eudicotyledons</taxon>
        <taxon>Gunneridae</taxon>
        <taxon>Pentapetalae</taxon>
        <taxon>asterids</taxon>
        <taxon>campanulids</taxon>
        <taxon>Asterales</taxon>
        <taxon>Asteraceae</taxon>
        <taxon>Cichorioideae</taxon>
        <taxon>Cichorieae</taxon>
        <taxon>Cichoriinae</taxon>
        <taxon>Cichorium</taxon>
    </lineage>
</organism>
<evidence type="ECO:0000313" key="2">
    <source>
        <dbReference type="Proteomes" id="UP001055811"/>
    </source>
</evidence>
<accession>A0ACB9AI36</accession>
<evidence type="ECO:0000313" key="1">
    <source>
        <dbReference type="EMBL" id="KAI3709305.1"/>
    </source>
</evidence>
<gene>
    <name evidence="1" type="ORF">L2E82_39065</name>
</gene>